<gene>
    <name evidence="1" type="ORF">FH972_022374</name>
</gene>
<dbReference type="PANTHER" id="PTHR39290">
    <property type="entry name" value="C3H1-TYPE DOMAIN-CONTAINING PROTEIN-RELATED"/>
    <property type="match status" value="1"/>
</dbReference>
<name>A0A5N6KSR2_9ROSI</name>
<keyword evidence="2" id="KW-1185">Reference proteome</keyword>
<evidence type="ECO:0000313" key="2">
    <source>
        <dbReference type="Proteomes" id="UP000327013"/>
    </source>
</evidence>
<dbReference type="SUPFAM" id="SSF53335">
    <property type="entry name" value="S-adenosyl-L-methionine-dependent methyltransferases"/>
    <property type="match status" value="1"/>
</dbReference>
<dbReference type="PANTHER" id="PTHR39290:SF6">
    <property type="entry name" value="S-ADENOSYL-L-METHIONINE-DEPENDENT METHYLTRANSFERASES SUPERFAMILY PROTEIN"/>
    <property type="match status" value="1"/>
</dbReference>
<proteinExistence type="predicted"/>
<protein>
    <submittedName>
        <fullName evidence="1">Uncharacterized protein</fullName>
    </submittedName>
</protein>
<comment type="caution">
    <text evidence="1">The sequence shown here is derived from an EMBL/GenBank/DDBJ whole genome shotgun (WGS) entry which is preliminary data.</text>
</comment>
<reference evidence="1 2" key="1">
    <citation type="submission" date="2019-06" db="EMBL/GenBank/DDBJ databases">
        <title>A chromosomal-level reference genome of Carpinus fangiana (Coryloideae, Betulaceae).</title>
        <authorList>
            <person name="Yang X."/>
            <person name="Wang Z."/>
            <person name="Zhang L."/>
            <person name="Hao G."/>
            <person name="Liu J."/>
            <person name="Yang Y."/>
        </authorList>
    </citation>
    <scope>NUCLEOTIDE SEQUENCE [LARGE SCALE GENOMIC DNA]</scope>
    <source>
        <strain evidence="1">Cfa_2016G</strain>
        <tissue evidence="1">Leaf</tissue>
    </source>
</reference>
<dbReference type="Proteomes" id="UP000327013">
    <property type="component" value="Unassembled WGS sequence"/>
</dbReference>
<dbReference type="AlphaFoldDB" id="A0A5N6KSR2"/>
<evidence type="ECO:0000313" key="1">
    <source>
        <dbReference type="EMBL" id="KAB8342776.1"/>
    </source>
</evidence>
<dbReference type="OrthoDB" id="544602at2759"/>
<dbReference type="EMBL" id="VIBQ01000012">
    <property type="protein sequence ID" value="KAB8342776.1"/>
    <property type="molecule type" value="Genomic_DNA"/>
</dbReference>
<accession>A0A5N6KSR2</accession>
<organism evidence="1 2">
    <name type="scientific">Carpinus fangiana</name>
    <dbReference type="NCBI Taxonomy" id="176857"/>
    <lineage>
        <taxon>Eukaryota</taxon>
        <taxon>Viridiplantae</taxon>
        <taxon>Streptophyta</taxon>
        <taxon>Embryophyta</taxon>
        <taxon>Tracheophyta</taxon>
        <taxon>Spermatophyta</taxon>
        <taxon>Magnoliopsida</taxon>
        <taxon>eudicotyledons</taxon>
        <taxon>Gunneridae</taxon>
        <taxon>Pentapetalae</taxon>
        <taxon>rosids</taxon>
        <taxon>fabids</taxon>
        <taxon>Fagales</taxon>
        <taxon>Betulaceae</taxon>
        <taxon>Carpinus</taxon>
    </lineage>
</organism>
<dbReference type="InterPro" id="IPR029063">
    <property type="entry name" value="SAM-dependent_MTases_sf"/>
</dbReference>
<sequence>MAPAGKAGTVDSSKSWDPKKFILEWEKDSGAIVKPLGDNDLETSIKKAFALKWSDSYVYHATASVTLHQVQIAINAGDKHGMHAWYVDDEGKQAPDIEAYTAIFASTTSTAAALTALTSNAKKDSLRASIAANLIPQRLFLPNIKIPKRKPVTAHQNPYLDYWAWSCRCLEWAGPNAATVRVRISHHILPILYHHFGCVCPSFEALEIIRQLAHRWGVLELGSGNGYWAFMLRQLGVSVTAVDNGDSLWRTMWIDDTVREDGVRYLGLSGGRHAVLLLVYPQTTTAFTKSVLANYRGDTICVAGTQNKNGFTAFSDRTIDEYMREEHPEFKMVIQTPLPSFAGKDEAFFVFERLERRVGDRGSLVGEYASYSP</sequence>